<name>A0A6I6JQQ7_9BACT</name>
<proteinExistence type="predicted"/>
<keyword evidence="1" id="KW-1133">Transmembrane helix</keyword>
<dbReference type="RefSeq" id="WP_158862537.1">
    <property type="nucleotide sequence ID" value="NZ_CP046401.1"/>
</dbReference>
<accession>A0A6I6JQQ7</accession>
<keyword evidence="1" id="KW-0812">Transmembrane</keyword>
<keyword evidence="5" id="KW-1185">Reference proteome</keyword>
<keyword evidence="1" id="KW-0472">Membrane</keyword>
<dbReference type="InterPro" id="IPR032508">
    <property type="entry name" value="FecR_C"/>
</dbReference>
<dbReference type="InterPro" id="IPR012373">
    <property type="entry name" value="Ferrdict_sens_TM"/>
</dbReference>
<evidence type="ECO:0000256" key="1">
    <source>
        <dbReference type="SAM" id="Phobius"/>
    </source>
</evidence>
<dbReference type="PANTHER" id="PTHR30273">
    <property type="entry name" value="PERIPLASMIC SIGNAL SENSOR AND SIGMA FACTOR ACTIVATOR FECR-RELATED"/>
    <property type="match status" value="1"/>
</dbReference>
<dbReference type="Proteomes" id="UP000428260">
    <property type="component" value="Chromosome"/>
</dbReference>
<evidence type="ECO:0000313" key="5">
    <source>
        <dbReference type="Proteomes" id="UP000428260"/>
    </source>
</evidence>
<reference evidence="4 5" key="1">
    <citation type="submission" date="2019-11" db="EMBL/GenBank/DDBJ databases">
        <authorList>
            <person name="Zheng R.K."/>
            <person name="Sun C.M."/>
        </authorList>
    </citation>
    <scope>NUCLEOTIDE SEQUENCE [LARGE SCALE GENOMIC DNA]</scope>
    <source>
        <strain evidence="4 5">WC007</strain>
    </source>
</reference>
<gene>
    <name evidence="4" type="ORF">GM418_01730</name>
</gene>
<dbReference type="PANTHER" id="PTHR30273:SF2">
    <property type="entry name" value="PROTEIN FECR"/>
    <property type="match status" value="1"/>
</dbReference>
<sequence length="374" mass="42334">MEDKLFISNCEKEALINYLSGNFNESDSSTLKNWLEKSQEHKFFLDQLSDIWQASRLPVIDDKIDVQSVWDELEVQLHNKNKNPFHWKRWIQIAAIVIVSMLAGGTGFYFLNTKTTPSDVASQIVEYVAPLGSRSYVKLHDGSKVWLNSGTSIKYANNFGTHNRDIQLSGEAFFEVAKNKSLPFIVNTGEISVTALGTKFNIKAYKEEKTIETTLLEGSVKLESSVVKLQENLVLKTNEKAVFTKKEQSLNIVGNTTGEKEGEKTVAAKPSMQIIQKIDPVPIVSWKEKRWIISNEKLGSLSVKLERRYDVNVIFDNEILKEYSFGGTLEDETLEQILTAISFAAPIKYVVDGKTVYIMADGKKIEKFKNLLME</sequence>
<dbReference type="KEGG" id="mcos:GM418_01730"/>
<dbReference type="Pfam" id="PF16344">
    <property type="entry name" value="FecR_C"/>
    <property type="match status" value="1"/>
</dbReference>
<feature type="domain" description="Protein FecR C-terminal" evidence="3">
    <location>
        <begin position="292"/>
        <end position="358"/>
    </location>
</feature>
<dbReference type="FunFam" id="2.60.120.1440:FF:000001">
    <property type="entry name" value="Putative anti-sigma factor"/>
    <property type="match status" value="1"/>
</dbReference>
<protein>
    <submittedName>
        <fullName evidence="4">DUF4974 domain-containing protein</fullName>
    </submittedName>
</protein>
<organism evidence="4 5">
    <name type="scientific">Maribellus comscasis</name>
    <dbReference type="NCBI Taxonomy" id="2681766"/>
    <lineage>
        <taxon>Bacteria</taxon>
        <taxon>Pseudomonadati</taxon>
        <taxon>Bacteroidota</taxon>
        <taxon>Bacteroidia</taxon>
        <taxon>Marinilabiliales</taxon>
        <taxon>Prolixibacteraceae</taxon>
        <taxon>Maribellus</taxon>
    </lineage>
</organism>
<dbReference type="GO" id="GO:0016989">
    <property type="term" value="F:sigma factor antagonist activity"/>
    <property type="evidence" value="ECO:0007669"/>
    <property type="project" value="TreeGrafter"/>
</dbReference>
<dbReference type="Gene3D" id="2.60.120.1440">
    <property type="match status" value="1"/>
</dbReference>
<feature type="transmembrane region" description="Helical" evidence="1">
    <location>
        <begin position="90"/>
        <end position="111"/>
    </location>
</feature>
<dbReference type="InterPro" id="IPR006860">
    <property type="entry name" value="FecR"/>
</dbReference>
<evidence type="ECO:0000259" key="2">
    <source>
        <dbReference type="Pfam" id="PF04773"/>
    </source>
</evidence>
<dbReference type="PIRSF" id="PIRSF018266">
    <property type="entry name" value="FecR"/>
    <property type="match status" value="1"/>
</dbReference>
<evidence type="ECO:0000313" key="4">
    <source>
        <dbReference type="EMBL" id="QGY42417.1"/>
    </source>
</evidence>
<dbReference type="Pfam" id="PF04773">
    <property type="entry name" value="FecR"/>
    <property type="match status" value="1"/>
</dbReference>
<dbReference type="AlphaFoldDB" id="A0A6I6JQQ7"/>
<feature type="domain" description="FecR protein" evidence="2">
    <location>
        <begin position="130"/>
        <end position="221"/>
    </location>
</feature>
<dbReference type="Gene3D" id="3.55.50.30">
    <property type="match status" value="1"/>
</dbReference>
<evidence type="ECO:0000259" key="3">
    <source>
        <dbReference type="Pfam" id="PF16344"/>
    </source>
</evidence>
<dbReference type="EMBL" id="CP046401">
    <property type="protein sequence ID" value="QGY42417.1"/>
    <property type="molecule type" value="Genomic_DNA"/>
</dbReference>